<dbReference type="NCBIfam" id="NF033527">
    <property type="entry name" value="transpos_Tn3"/>
    <property type="match status" value="1"/>
</dbReference>
<evidence type="ECO:0000259" key="6">
    <source>
        <dbReference type="Pfam" id="PF13700"/>
    </source>
</evidence>
<dbReference type="Pfam" id="PF13700">
    <property type="entry name" value="DUF4158"/>
    <property type="match status" value="1"/>
</dbReference>
<reference evidence="7 8" key="1">
    <citation type="submission" date="2006-10" db="EMBL/GenBank/DDBJ databases">
        <title>Complete sequence of plasmid pPRO1 of Pelobacter propionicus DSM 2379.</title>
        <authorList>
            <consortium name="US DOE Joint Genome Institute"/>
            <person name="Copeland A."/>
            <person name="Lucas S."/>
            <person name="Lapidus A."/>
            <person name="Barry K."/>
            <person name="Detter J.C."/>
            <person name="Glavina del Rio T."/>
            <person name="Hammon N."/>
            <person name="Israni S."/>
            <person name="Dalin E."/>
            <person name="Tice H."/>
            <person name="Pitluck S."/>
            <person name="Saunders E."/>
            <person name="Brettin T."/>
            <person name="Bruce D."/>
            <person name="Han C."/>
            <person name="Tapia R."/>
            <person name="Schmutz J."/>
            <person name="Larimer F."/>
            <person name="Land M."/>
            <person name="Hauser L."/>
            <person name="Kyrpides N."/>
            <person name="Kim E."/>
            <person name="Lovley D."/>
            <person name="Richardson P."/>
        </authorList>
    </citation>
    <scope>NUCLEOTIDE SEQUENCE [LARGE SCALE GENOMIC DNA]</scope>
    <source>
        <strain evidence="8">DSM 2379 / NBRC 103807 / OttBd1</strain>
        <plasmid evidence="8">Plasmid pPRO1</plasmid>
    </source>
</reference>
<dbReference type="AlphaFoldDB" id="A0R834"/>
<dbReference type="EMBL" id="CP000483">
    <property type="protein sequence ID" value="ABL01253.1"/>
    <property type="molecule type" value="Genomic_DNA"/>
</dbReference>
<feature type="domain" description="Tn3 transposase DDE" evidence="5">
    <location>
        <begin position="541"/>
        <end position="929"/>
    </location>
</feature>
<dbReference type="InterPro" id="IPR025296">
    <property type="entry name" value="DUF4158"/>
</dbReference>
<keyword evidence="4" id="KW-0233">DNA recombination</keyword>
<dbReference type="GO" id="GO:0004803">
    <property type="term" value="F:transposase activity"/>
    <property type="evidence" value="ECO:0007669"/>
    <property type="project" value="InterPro"/>
</dbReference>
<dbReference type="HOGENOM" id="CLU_009098_11_0_7"/>
<accession>A0R834</accession>
<protein>
    <submittedName>
        <fullName evidence="7">Transposase Tn3 family protein</fullName>
    </submittedName>
</protein>
<dbReference type="Pfam" id="PF01526">
    <property type="entry name" value="DDE_Tnp_Tn3"/>
    <property type="match status" value="1"/>
</dbReference>
<dbReference type="GO" id="GO:0003677">
    <property type="term" value="F:DNA binding"/>
    <property type="evidence" value="ECO:0007669"/>
    <property type="project" value="UniProtKB-KW"/>
</dbReference>
<keyword evidence="3" id="KW-0238">DNA-binding</keyword>
<dbReference type="Proteomes" id="UP000006732">
    <property type="component" value="Plasmid pPRO1"/>
</dbReference>
<evidence type="ECO:0000259" key="5">
    <source>
        <dbReference type="Pfam" id="PF01526"/>
    </source>
</evidence>
<dbReference type="eggNOG" id="COG4644">
    <property type="taxonomic scope" value="Bacteria"/>
</dbReference>
<dbReference type="InterPro" id="IPR002513">
    <property type="entry name" value="Tn3_Tnp_DDE_dom"/>
</dbReference>
<geneLocation type="plasmid" evidence="7 8">
    <name>pPRO1</name>
</geneLocation>
<keyword evidence="7" id="KW-0614">Plasmid</keyword>
<name>A0R834_PELPD</name>
<feature type="domain" description="DUF4158" evidence="6">
    <location>
        <begin position="1"/>
        <end position="118"/>
    </location>
</feature>
<evidence type="ECO:0000256" key="1">
    <source>
        <dbReference type="ARBA" id="ARBA00009402"/>
    </source>
</evidence>
<evidence type="ECO:0000256" key="4">
    <source>
        <dbReference type="ARBA" id="ARBA00023172"/>
    </source>
</evidence>
<evidence type="ECO:0000313" key="7">
    <source>
        <dbReference type="EMBL" id="ABL01253.1"/>
    </source>
</evidence>
<evidence type="ECO:0000256" key="3">
    <source>
        <dbReference type="ARBA" id="ARBA00023125"/>
    </source>
</evidence>
<gene>
    <name evidence="7" type="ordered locus">Ppro_3661</name>
</gene>
<dbReference type="KEGG" id="ppd:Ppro_3661"/>
<evidence type="ECO:0000313" key="8">
    <source>
        <dbReference type="Proteomes" id="UP000006732"/>
    </source>
</evidence>
<sequence length="950" mass="108075">MLLLKFFQLEGRFPSAPHEIPEQAVIFLSEQTQVPPEAWQDYPWEGITIRRHRSEIRKWTGFREATLKDAKKLESWLLNDVLPTEHRYDRLKEAALSHCRTMRIEPPGPERLKRHIRAAAHAHETRFCEGVYQQLSSSVVERLEKLLRPQPIADGESEWTAWQNLKADPGKAGVESVKETAARLRLVREVGLPATLFAGVPPKLLERYAKRASVEEPFELRRHGKPLQATILAAYLHHRSEELTDHLVDLLVEIIHKMGKRAEKKVEEQLSGQLKKVPGKLGVLVRMAEACLNAPEGVVKQVIYPVASEDLLKTILQEIQNSGPAYHNTVRIALKRSYQSHYRRMLPELLGTLEFKCENARYKPVMDALAVLKAYLPHKAPSYPEGTKVPIEGVVRPIWMPLVIEAAGAPPKINRVAYEICVLKALREQLRCREIWVMGSRRYRNPDDDLPQDFEARREEYYADLGIPTDAKALTALIKEEMTRGLAALNEGMPGNSKVKILPKKGGRISVSPLEPQAEPESLGELKIEMARRWPMTSLLDVLKETDHQVAFTQFLRSGTEREHLDRRVLRRRLLLCLYGLGTNTGLKRMATGQGDDSPKDLQYVRRRFLSLEGLRHAIAQVVNATLDVRLPQIWGDATTSCASDSKQFGAWDQNLLTEWHNRYGGRCVMVYWHVEKKSTCIYSQFKRVSSSEAAAMIEGVLRHCTEMEVERQYVDSHGQSEVAFAFCRLLGFELMPRLKGIHRQRLYLPESGQTYPNIDLVLASRSINWDIIEQQLDAMVKHTVALKMGMVDAESILRRFTRSNIQHPAYKAFAELGKAIKTIFLCRYLGSEELRREIHEGLNVVENWNSANGFIFYGKGGELATNRREDQEMGLLCLHLLQASLVFINTLMIQRVLTGAPWSTTLGTRDLAALNPLLYHHINPYGVFDLDLDARLPLGDYMPTGAPAT</sequence>
<dbReference type="InterPro" id="IPR047653">
    <property type="entry name" value="Tn3-like_transpos"/>
</dbReference>
<organism evidence="7 8">
    <name type="scientific">Pelobacter propionicus (strain DSM 2379 / NBRC 103807 / OttBd1)</name>
    <dbReference type="NCBI Taxonomy" id="338966"/>
    <lineage>
        <taxon>Bacteria</taxon>
        <taxon>Pseudomonadati</taxon>
        <taxon>Thermodesulfobacteriota</taxon>
        <taxon>Desulfuromonadia</taxon>
        <taxon>Desulfuromonadales</taxon>
        <taxon>Desulfuromonadaceae</taxon>
        <taxon>Pelobacter</taxon>
    </lineage>
</organism>
<evidence type="ECO:0000256" key="2">
    <source>
        <dbReference type="ARBA" id="ARBA00022578"/>
    </source>
</evidence>
<keyword evidence="8" id="KW-1185">Reference proteome</keyword>
<proteinExistence type="inferred from homology"/>
<dbReference type="GO" id="GO:0006313">
    <property type="term" value="P:DNA transposition"/>
    <property type="evidence" value="ECO:0007669"/>
    <property type="project" value="InterPro"/>
</dbReference>
<comment type="similarity">
    <text evidence="1">Belongs to the transposase 7 family.</text>
</comment>
<keyword evidence="2" id="KW-0815">Transposition</keyword>